<dbReference type="InterPro" id="IPR050172">
    <property type="entry name" value="SsuD_RutA_monooxygenase"/>
</dbReference>
<dbReference type="Pfam" id="PF00296">
    <property type="entry name" value="Bac_luciferase"/>
    <property type="match status" value="1"/>
</dbReference>
<dbReference type="RefSeq" id="WP_203993547.1">
    <property type="nucleotide sequence ID" value="NZ_BOPG01000023.1"/>
</dbReference>
<dbReference type="PANTHER" id="PTHR42847">
    <property type="entry name" value="ALKANESULFONATE MONOOXYGENASE"/>
    <property type="match status" value="1"/>
</dbReference>
<name>A0A8J3Z461_9ACTN</name>
<evidence type="ECO:0000313" key="7">
    <source>
        <dbReference type="Proteomes" id="UP000612585"/>
    </source>
</evidence>
<dbReference type="GO" id="GO:0046306">
    <property type="term" value="P:alkanesulfonate catabolic process"/>
    <property type="evidence" value="ECO:0007669"/>
    <property type="project" value="TreeGrafter"/>
</dbReference>
<dbReference type="InterPro" id="IPR011251">
    <property type="entry name" value="Luciferase-like_dom"/>
</dbReference>
<reference evidence="6" key="1">
    <citation type="submission" date="2021-01" db="EMBL/GenBank/DDBJ databases">
        <title>Whole genome shotgun sequence of Virgisporangium aurantiacum NBRC 16421.</title>
        <authorList>
            <person name="Komaki H."/>
            <person name="Tamura T."/>
        </authorList>
    </citation>
    <scope>NUCLEOTIDE SEQUENCE</scope>
    <source>
        <strain evidence="6">NBRC 16421</strain>
    </source>
</reference>
<proteinExistence type="predicted"/>
<sequence length="294" mass="32423">MRIGVLVLPTDPFPAARDQVRRLESLGYDSLWTYDHLSWRRYRDKPWFAAVPWLTGMAAATSRIRLGTMVASPNFRHPVTFAKEAMTLDHVSAGRLTLGLGAGGIGFDATVLGGEVLTPRQRVDRLTEFVDVLDTLLRRPETSHRGAHYTVDGAMMLPGCVQQPRIPLAIAAGGARSLKLVARYGDAWISDGDEDGEKAVLEKVKLLAEHCDAIGRDPAGIERIMLIGNTSERPLASLDAFTDFVGRYGDLGFTEVVFHHPRSDDPVWTEDPAIVEQIADAYFDRAPSQPNMRS</sequence>
<dbReference type="GO" id="GO:0008726">
    <property type="term" value="F:alkanesulfonate monooxygenase activity"/>
    <property type="evidence" value="ECO:0007669"/>
    <property type="project" value="TreeGrafter"/>
</dbReference>
<keyword evidence="1" id="KW-0285">Flavoprotein</keyword>
<keyword evidence="7" id="KW-1185">Reference proteome</keyword>
<feature type="domain" description="Luciferase-like" evidence="5">
    <location>
        <begin position="11"/>
        <end position="227"/>
    </location>
</feature>
<organism evidence="6 7">
    <name type="scientific">Virgisporangium aurantiacum</name>
    <dbReference type="NCBI Taxonomy" id="175570"/>
    <lineage>
        <taxon>Bacteria</taxon>
        <taxon>Bacillati</taxon>
        <taxon>Actinomycetota</taxon>
        <taxon>Actinomycetes</taxon>
        <taxon>Micromonosporales</taxon>
        <taxon>Micromonosporaceae</taxon>
        <taxon>Virgisporangium</taxon>
    </lineage>
</organism>
<keyword evidence="2" id="KW-0288">FMN</keyword>
<dbReference type="Gene3D" id="3.20.20.30">
    <property type="entry name" value="Luciferase-like domain"/>
    <property type="match status" value="1"/>
</dbReference>
<evidence type="ECO:0000313" key="6">
    <source>
        <dbReference type="EMBL" id="GIJ55968.1"/>
    </source>
</evidence>
<evidence type="ECO:0000256" key="2">
    <source>
        <dbReference type="ARBA" id="ARBA00022643"/>
    </source>
</evidence>
<dbReference type="AlphaFoldDB" id="A0A8J3Z461"/>
<dbReference type="SUPFAM" id="SSF51679">
    <property type="entry name" value="Bacterial luciferase-like"/>
    <property type="match status" value="1"/>
</dbReference>
<protein>
    <submittedName>
        <fullName evidence="6">Luciferase</fullName>
    </submittedName>
</protein>
<evidence type="ECO:0000256" key="4">
    <source>
        <dbReference type="ARBA" id="ARBA00023033"/>
    </source>
</evidence>
<evidence type="ECO:0000259" key="5">
    <source>
        <dbReference type="Pfam" id="PF00296"/>
    </source>
</evidence>
<gene>
    <name evidence="6" type="ORF">Vau01_034840</name>
</gene>
<keyword evidence="4" id="KW-0503">Monooxygenase</keyword>
<comment type="caution">
    <text evidence="6">The sequence shown here is derived from an EMBL/GenBank/DDBJ whole genome shotgun (WGS) entry which is preliminary data.</text>
</comment>
<dbReference type="PANTHER" id="PTHR42847:SF4">
    <property type="entry name" value="ALKANESULFONATE MONOOXYGENASE-RELATED"/>
    <property type="match status" value="1"/>
</dbReference>
<evidence type="ECO:0000256" key="1">
    <source>
        <dbReference type="ARBA" id="ARBA00022630"/>
    </source>
</evidence>
<accession>A0A8J3Z461</accession>
<keyword evidence="3" id="KW-0560">Oxidoreductase</keyword>
<dbReference type="InterPro" id="IPR036661">
    <property type="entry name" value="Luciferase-like_sf"/>
</dbReference>
<dbReference type="Proteomes" id="UP000612585">
    <property type="component" value="Unassembled WGS sequence"/>
</dbReference>
<dbReference type="EMBL" id="BOPG01000023">
    <property type="protein sequence ID" value="GIJ55968.1"/>
    <property type="molecule type" value="Genomic_DNA"/>
</dbReference>
<evidence type="ECO:0000256" key="3">
    <source>
        <dbReference type="ARBA" id="ARBA00023002"/>
    </source>
</evidence>